<keyword evidence="2" id="KW-1185">Reference proteome</keyword>
<protein>
    <recommendedName>
        <fullName evidence="3">Ring finger protein 213</fullName>
    </recommendedName>
</protein>
<proteinExistence type="predicted"/>
<dbReference type="GO" id="GO:0005829">
    <property type="term" value="C:cytosol"/>
    <property type="evidence" value="ECO:0007669"/>
    <property type="project" value="TreeGrafter"/>
</dbReference>
<reference evidence="1" key="3">
    <citation type="submission" date="2025-09" db="UniProtKB">
        <authorList>
            <consortium name="Ensembl"/>
        </authorList>
    </citation>
    <scope>IDENTIFICATION</scope>
    <source>
        <strain evidence="1">2N</strain>
    </source>
</reference>
<name>A0A286X8Q5_CAVPO</name>
<evidence type="ECO:0000313" key="1">
    <source>
        <dbReference type="Ensembl" id="ENSCPOP00000021806.1"/>
    </source>
</evidence>
<dbReference type="STRING" id="10141.ENSCPOP00000021806"/>
<dbReference type="GeneTree" id="ENSGT00630000089884"/>
<dbReference type="InterPro" id="IPR031248">
    <property type="entry name" value="RNF213"/>
</dbReference>
<dbReference type="GO" id="GO:0006511">
    <property type="term" value="P:ubiquitin-dependent protein catabolic process"/>
    <property type="evidence" value="ECO:0007669"/>
    <property type="project" value="TreeGrafter"/>
</dbReference>
<evidence type="ECO:0000313" key="2">
    <source>
        <dbReference type="Proteomes" id="UP000005447"/>
    </source>
</evidence>
<dbReference type="Proteomes" id="UP000005447">
    <property type="component" value="Unassembled WGS sequence"/>
</dbReference>
<dbReference type="AlphaFoldDB" id="A0A286X8Q5"/>
<accession>A0A286X8Q5</accession>
<dbReference type="GO" id="GO:0004842">
    <property type="term" value="F:ubiquitin-protein transferase activity"/>
    <property type="evidence" value="ECO:0007669"/>
    <property type="project" value="InterPro"/>
</dbReference>
<dbReference type="GO" id="GO:2000051">
    <property type="term" value="P:negative regulation of non-canonical Wnt signaling pathway"/>
    <property type="evidence" value="ECO:0007669"/>
    <property type="project" value="TreeGrafter"/>
</dbReference>
<dbReference type="OMA" id="VINYDVE"/>
<dbReference type="Ensembl" id="ENSCPOT00000035938.1">
    <property type="protein sequence ID" value="ENSCPOP00000021806.1"/>
    <property type="gene ID" value="ENSCPOG00000030755.1"/>
</dbReference>
<dbReference type="GO" id="GO:0016887">
    <property type="term" value="F:ATP hydrolysis activity"/>
    <property type="evidence" value="ECO:0007669"/>
    <property type="project" value="InterPro"/>
</dbReference>
<dbReference type="eggNOG" id="ENOG502QQ65">
    <property type="taxonomic scope" value="Eukaryota"/>
</dbReference>
<dbReference type="GO" id="GO:0002040">
    <property type="term" value="P:sprouting angiogenesis"/>
    <property type="evidence" value="ECO:0007669"/>
    <property type="project" value="TreeGrafter"/>
</dbReference>
<reference evidence="1" key="2">
    <citation type="submission" date="2025-08" db="UniProtKB">
        <authorList>
            <consortium name="Ensembl"/>
        </authorList>
    </citation>
    <scope>IDENTIFICATION</scope>
    <source>
        <strain evidence="1">2N</strain>
    </source>
</reference>
<dbReference type="EMBL" id="AAKN02047340">
    <property type="status" value="NOT_ANNOTATED_CDS"/>
    <property type="molecule type" value="Genomic_DNA"/>
</dbReference>
<sequence length="312" mass="35730">AVYMVEKFSKENISYSVDASEISDLHVINYDVERDLTPLILSNCQYQVVQGGETSQEFDLEKIQQQIRGRLLQGKPKLTVKGIPTLVHRHDRNYERLFMDIKKKMAQVTLPRAAMGTITGQLQSYSDACEALSVIEVVLGFLSTAHEKVEVPLNVYIQKVLQMGDQTASVLKALSSCKLKHTISLWQLLSAHKSEQLLRLKKEPFREISPLYKEDLSPEHAKLLSTFLNHSSLDTFLLELHEMIMLKLKSTWAEDSFKHYWSLRDTLVSYMETKYTDVPVDLHSQFPEEILLSSCVSVWKAAAARKQDRQSK</sequence>
<dbReference type="GO" id="GO:0005730">
    <property type="term" value="C:nucleolus"/>
    <property type="evidence" value="ECO:0007669"/>
    <property type="project" value="TreeGrafter"/>
</dbReference>
<dbReference type="GO" id="GO:0016020">
    <property type="term" value="C:membrane"/>
    <property type="evidence" value="ECO:0007669"/>
    <property type="project" value="TreeGrafter"/>
</dbReference>
<dbReference type="PANTHER" id="PTHR22605">
    <property type="entry name" value="RZ-TYPE DOMAIN-CONTAINING PROTEIN"/>
    <property type="match status" value="1"/>
</dbReference>
<evidence type="ECO:0008006" key="3">
    <source>
        <dbReference type="Google" id="ProtNLM"/>
    </source>
</evidence>
<dbReference type="PANTHER" id="PTHR22605:SF16">
    <property type="entry name" value="E3 UBIQUITIN-PROTEIN LIGASE RNF213"/>
    <property type="match status" value="1"/>
</dbReference>
<dbReference type="Bgee" id="ENSCPOG00000030755">
    <property type="expression patterns" value="Expressed in liver and 13 other cell types or tissues"/>
</dbReference>
<dbReference type="InParanoid" id="A0A286X8Q5"/>
<reference evidence="2" key="1">
    <citation type="journal article" date="2011" name="Nature">
        <title>A high-resolution map of human evolutionary constraint using 29 mammals.</title>
        <authorList>
            <person name="Lindblad-Toh K."/>
            <person name="Garber M."/>
            <person name="Zuk O."/>
            <person name="Lin M.F."/>
            <person name="Parker B.J."/>
            <person name="Washietl S."/>
            <person name="Kheradpour P."/>
            <person name="Ernst J."/>
            <person name="Jordan G."/>
            <person name="Mauceli E."/>
            <person name="Ward L.D."/>
            <person name="Lowe C.B."/>
            <person name="Holloway A.K."/>
            <person name="Clamp M."/>
            <person name="Gnerre S."/>
            <person name="Alfoldi J."/>
            <person name="Beal K."/>
            <person name="Chang J."/>
            <person name="Clawson H."/>
            <person name="Cuff J."/>
            <person name="Di Palma F."/>
            <person name="Fitzgerald S."/>
            <person name="Flicek P."/>
            <person name="Guttman M."/>
            <person name="Hubisz M.J."/>
            <person name="Jaffe D.B."/>
            <person name="Jungreis I."/>
            <person name="Kent W.J."/>
            <person name="Kostka D."/>
            <person name="Lara M."/>
            <person name="Martins A.L."/>
            <person name="Massingham T."/>
            <person name="Moltke I."/>
            <person name="Raney B.J."/>
            <person name="Rasmussen M.D."/>
            <person name="Robinson J."/>
            <person name="Stark A."/>
            <person name="Vilella A.J."/>
            <person name="Wen J."/>
            <person name="Xie X."/>
            <person name="Zody M.C."/>
            <person name="Baldwin J."/>
            <person name="Bloom T."/>
            <person name="Chin C.W."/>
            <person name="Heiman D."/>
            <person name="Nicol R."/>
            <person name="Nusbaum C."/>
            <person name="Young S."/>
            <person name="Wilkinson J."/>
            <person name="Worley K.C."/>
            <person name="Kovar C.L."/>
            <person name="Muzny D.M."/>
            <person name="Gibbs R.A."/>
            <person name="Cree A."/>
            <person name="Dihn H.H."/>
            <person name="Fowler G."/>
            <person name="Jhangiani S."/>
            <person name="Joshi V."/>
            <person name="Lee S."/>
            <person name="Lewis L.R."/>
            <person name="Nazareth L.V."/>
            <person name="Okwuonu G."/>
            <person name="Santibanez J."/>
            <person name="Warren W.C."/>
            <person name="Mardis E.R."/>
            <person name="Weinstock G.M."/>
            <person name="Wilson R.K."/>
            <person name="Delehaunty K."/>
            <person name="Dooling D."/>
            <person name="Fronik C."/>
            <person name="Fulton L."/>
            <person name="Fulton B."/>
            <person name="Graves T."/>
            <person name="Minx P."/>
            <person name="Sodergren E."/>
            <person name="Birney E."/>
            <person name="Margulies E.H."/>
            <person name="Herrero J."/>
            <person name="Green E.D."/>
            <person name="Haussler D."/>
            <person name="Siepel A."/>
            <person name="Goldman N."/>
            <person name="Pollard K.S."/>
            <person name="Pedersen J.S."/>
            <person name="Lander E.S."/>
            <person name="Kellis M."/>
        </authorList>
    </citation>
    <scope>NUCLEOTIDE SEQUENCE [LARGE SCALE GENOMIC DNA]</scope>
    <source>
        <strain evidence="2">2N</strain>
    </source>
</reference>
<organism evidence="1 2">
    <name type="scientific">Cavia porcellus</name>
    <name type="common">Guinea pig</name>
    <dbReference type="NCBI Taxonomy" id="10141"/>
    <lineage>
        <taxon>Eukaryota</taxon>
        <taxon>Metazoa</taxon>
        <taxon>Chordata</taxon>
        <taxon>Craniata</taxon>
        <taxon>Vertebrata</taxon>
        <taxon>Euteleostomi</taxon>
        <taxon>Mammalia</taxon>
        <taxon>Eutheria</taxon>
        <taxon>Euarchontoglires</taxon>
        <taxon>Glires</taxon>
        <taxon>Rodentia</taxon>
        <taxon>Hystricomorpha</taxon>
        <taxon>Caviidae</taxon>
        <taxon>Cavia</taxon>
    </lineage>
</organism>
<dbReference type="VEuPathDB" id="HostDB:ENSCPOG00000030755"/>